<dbReference type="STRING" id="1385514.N782_14595"/>
<proteinExistence type="predicted"/>
<dbReference type="EMBL" id="AVBF01000040">
    <property type="protein sequence ID" value="KGP72032.1"/>
    <property type="molecule type" value="Genomic_DNA"/>
</dbReference>
<name>A0A0A2T8A3_9BACI</name>
<dbReference type="AlphaFoldDB" id="A0A0A2T8A3"/>
<organism evidence="2 3">
    <name type="scientific">Pontibacillus yanchengensis Y32</name>
    <dbReference type="NCBI Taxonomy" id="1385514"/>
    <lineage>
        <taxon>Bacteria</taxon>
        <taxon>Bacillati</taxon>
        <taxon>Bacillota</taxon>
        <taxon>Bacilli</taxon>
        <taxon>Bacillales</taxon>
        <taxon>Bacillaceae</taxon>
        <taxon>Pontibacillus</taxon>
    </lineage>
</organism>
<feature type="domain" description="DUF4097" evidence="1">
    <location>
        <begin position="76"/>
        <end position="215"/>
    </location>
</feature>
<dbReference type="Gene3D" id="2.160.20.120">
    <property type="match status" value="1"/>
</dbReference>
<gene>
    <name evidence="2" type="ORF">N782_14595</name>
</gene>
<evidence type="ECO:0000259" key="1">
    <source>
        <dbReference type="Pfam" id="PF13349"/>
    </source>
</evidence>
<dbReference type="Proteomes" id="UP000030147">
    <property type="component" value="Unassembled WGS sequence"/>
</dbReference>
<keyword evidence="3" id="KW-1185">Reference proteome</keyword>
<dbReference type="InterPro" id="IPR025164">
    <property type="entry name" value="Toastrack_DUF4097"/>
</dbReference>
<evidence type="ECO:0000313" key="3">
    <source>
        <dbReference type="Proteomes" id="UP000030147"/>
    </source>
</evidence>
<protein>
    <recommendedName>
        <fullName evidence="1">DUF4097 domain-containing protein</fullName>
    </recommendedName>
</protein>
<reference evidence="2 3" key="1">
    <citation type="journal article" date="2015" name="Stand. Genomic Sci.">
        <title>High quality draft genome sequence of the moderately halophilic bacterium Pontibacillus yanchengensis Y32(T) and comparison among Pontibacillus genomes.</title>
        <authorList>
            <person name="Huang J."/>
            <person name="Qiao Z.X."/>
            <person name="Tang J.W."/>
            <person name="Wang G."/>
        </authorList>
    </citation>
    <scope>NUCLEOTIDE SEQUENCE [LARGE SCALE GENOMIC DNA]</scope>
    <source>
        <strain evidence="2 3">Y32</strain>
    </source>
</reference>
<evidence type="ECO:0000313" key="2">
    <source>
        <dbReference type="EMBL" id="KGP72032.1"/>
    </source>
</evidence>
<dbReference type="Pfam" id="PF13349">
    <property type="entry name" value="DUF4097"/>
    <property type="match status" value="1"/>
</dbReference>
<accession>A0A0A2T8A3</accession>
<comment type="caution">
    <text evidence="2">The sequence shown here is derived from an EMBL/GenBank/DDBJ whole genome shotgun (WGS) entry which is preliminary data.</text>
</comment>
<sequence length="220" mass="23998">MNILPSDKDEISVRYYGKADKNSIENRSLQADLSQGTLDIRIHNKRTFSIGFTYVDQQMDVMIPQETIESLNINGASSDILLKSVQSEEVTFDLASGDVQLNNVESNLFNINTSSGSVEGENITGEMRVETSSGDTNLHLDTIQSPLDISSSSGDVRIEVASEPTNMKLTYSSSSGEAEINFPLQYDSLDRSNIQATIGSGDPEVTIRTSSGDLTFNLIN</sequence>
<dbReference type="eggNOG" id="COG3595">
    <property type="taxonomic scope" value="Bacteria"/>
</dbReference>